<dbReference type="EMBL" id="JAVDPF010000041">
    <property type="protein sequence ID" value="KAL1868021.1"/>
    <property type="molecule type" value="Genomic_DNA"/>
</dbReference>
<accession>A0ABR3WWH0</accession>
<organism evidence="1 2">
    <name type="scientific">Paecilomyces lecythidis</name>
    <dbReference type="NCBI Taxonomy" id="3004212"/>
    <lineage>
        <taxon>Eukaryota</taxon>
        <taxon>Fungi</taxon>
        <taxon>Dikarya</taxon>
        <taxon>Ascomycota</taxon>
        <taxon>Pezizomycotina</taxon>
        <taxon>Eurotiomycetes</taxon>
        <taxon>Eurotiomycetidae</taxon>
        <taxon>Eurotiales</taxon>
        <taxon>Thermoascaceae</taxon>
        <taxon>Paecilomyces</taxon>
    </lineage>
</organism>
<dbReference type="Proteomes" id="UP001583193">
    <property type="component" value="Unassembled WGS sequence"/>
</dbReference>
<sequence length="183" mass="20145">MNAESNRELAVTIQTSLRSLLTEDVVKLSESLEGFGGSMQWLTEALSLIYQQENMILERLQNFQKSLAESEIQSQNLHRAQVLQAESLKDQSQAQEALGENVRIAQALLDQVVATAANLQATVQETATGFQTIPGFSTLGAYLPWTLCSLLASVIAAQHPRVVAGLLFLSYGKYILVPLFQYD</sequence>
<proteinExistence type="predicted"/>
<protein>
    <submittedName>
        <fullName evidence="1">Uncharacterized protein</fullName>
    </submittedName>
</protein>
<comment type="caution">
    <text evidence="1">The sequence shown here is derived from an EMBL/GenBank/DDBJ whole genome shotgun (WGS) entry which is preliminary data.</text>
</comment>
<evidence type="ECO:0000313" key="2">
    <source>
        <dbReference type="Proteomes" id="UP001583193"/>
    </source>
</evidence>
<name>A0ABR3WWH0_9EURO</name>
<evidence type="ECO:0000313" key="1">
    <source>
        <dbReference type="EMBL" id="KAL1868021.1"/>
    </source>
</evidence>
<keyword evidence="2" id="KW-1185">Reference proteome</keyword>
<reference evidence="1 2" key="1">
    <citation type="journal article" date="2024" name="IMA Fungus">
        <title>IMA Genome - F19 : A genome assembly and annotation guide to empower mycologists, including annotated draft genome sequences of Ceratocystis pirilliformis, Diaporthe australafricana, Fusarium ophioides, Paecilomyces lecythidis, and Sporothrix stenoceras.</title>
        <authorList>
            <person name="Aylward J."/>
            <person name="Wilson A.M."/>
            <person name="Visagie C.M."/>
            <person name="Spraker J."/>
            <person name="Barnes I."/>
            <person name="Buitendag C."/>
            <person name="Ceriani C."/>
            <person name="Del Mar Angel L."/>
            <person name="du Plessis D."/>
            <person name="Fuchs T."/>
            <person name="Gasser K."/>
            <person name="Kramer D."/>
            <person name="Li W."/>
            <person name="Munsamy K."/>
            <person name="Piso A."/>
            <person name="Price J.L."/>
            <person name="Sonnekus B."/>
            <person name="Thomas C."/>
            <person name="van der Nest A."/>
            <person name="van Dijk A."/>
            <person name="van Heerden A."/>
            <person name="van Vuuren N."/>
            <person name="Yilmaz N."/>
            <person name="Duong T.A."/>
            <person name="van der Merwe N.A."/>
            <person name="Wingfield M.J."/>
            <person name="Wingfield B.D."/>
        </authorList>
    </citation>
    <scope>NUCLEOTIDE SEQUENCE [LARGE SCALE GENOMIC DNA]</scope>
    <source>
        <strain evidence="1 2">CMW 18167</strain>
    </source>
</reference>
<gene>
    <name evidence="1" type="ORF">Plec18167_008487</name>
</gene>